<evidence type="ECO:0000313" key="1">
    <source>
        <dbReference type="EMBL" id="CAB5013866.1"/>
    </source>
</evidence>
<protein>
    <submittedName>
        <fullName evidence="1">Unannotated protein</fullName>
    </submittedName>
</protein>
<dbReference type="AlphaFoldDB" id="A0A6J7Q9I6"/>
<accession>A0A6J7Q9I6</accession>
<reference evidence="1" key="1">
    <citation type="submission" date="2020-05" db="EMBL/GenBank/DDBJ databases">
        <authorList>
            <person name="Chiriac C."/>
            <person name="Salcher M."/>
            <person name="Ghai R."/>
            <person name="Kavagutti S V."/>
        </authorList>
    </citation>
    <scope>NUCLEOTIDE SEQUENCE</scope>
</reference>
<organism evidence="1">
    <name type="scientific">freshwater metagenome</name>
    <dbReference type="NCBI Taxonomy" id="449393"/>
    <lineage>
        <taxon>unclassified sequences</taxon>
        <taxon>metagenomes</taxon>
        <taxon>ecological metagenomes</taxon>
    </lineage>
</organism>
<dbReference type="EMBL" id="CAFBPJ010000042">
    <property type="protein sequence ID" value="CAB5013866.1"/>
    <property type="molecule type" value="Genomic_DNA"/>
</dbReference>
<gene>
    <name evidence="1" type="ORF">UFOPK4092_00538</name>
</gene>
<proteinExistence type="predicted"/>
<sequence length="54" mass="5682">MCTEDVNRPVSLGQFGQEFGVELLKGSTESYSGAGRDDGSRRVDGLDDVVGAFG</sequence>
<name>A0A6J7Q9I6_9ZZZZ</name>